<dbReference type="KEGG" id="csg:Cylst_1923"/>
<dbReference type="HOGENOM" id="CLU_673899_0_0_3"/>
<gene>
    <name evidence="2" type="ORF">Cylst_1923</name>
</gene>
<reference evidence="2 3" key="1">
    <citation type="submission" date="2012-06" db="EMBL/GenBank/DDBJ databases">
        <title>Finished chromosome of genome of Cylindrospermum stagnale PCC 7417.</title>
        <authorList>
            <consortium name="US DOE Joint Genome Institute"/>
            <person name="Gugger M."/>
            <person name="Coursin T."/>
            <person name="Rippka R."/>
            <person name="Tandeau De Marsac N."/>
            <person name="Huntemann M."/>
            <person name="Wei C.-L."/>
            <person name="Han J."/>
            <person name="Detter J.C."/>
            <person name="Han C."/>
            <person name="Tapia R."/>
            <person name="Chen A."/>
            <person name="Kyrpides N."/>
            <person name="Mavromatis K."/>
            <person name="Markowitz V."/>
            <person name="Szeto E."/>
            <person name="Ivanova N."/>
            <person name="Pagani I."/>
            <person name="Pati A."/>
            <person name="Goodwin L."/>
            <person name="Nordberg H.P."/>
            <person name="Cantor M.N."/>
            <person name="Hua S.X."/>
            <person name="Woyke T."/>
            <person name="Kerfeld C.A."/>
        </authorList>
    </citation>
    <scope>NUCLEOTIDE SEQUENCE [LARGE SCALE GENOMIC DNA]</scope>
    <source>
        <strain evidence="2 3">PCC 7417</strain>
    </source>
</reference>
<evidence type="ECO:0000313" key="2">
    <source>
        <dbReference type="EMBL" id="AFZ24172.1"/>
    </source>
</evidence>
<dbReference type="RefSeq" id="WP_015207428.1">
    <property type="nucleotide sequence ID" value="NC_019757.1"/>
</dbReference>
<dbReference type="EMBL" id="CP003642">
    <property type="protein sequence ID" value="AFZ24172.1"/>
    <property type="molecule type" value="Genomic_DNA"/>
</dbReference>
<dbReference type="eggNOG" id="COG3103">
    <property type="taxonomic scope" value="Bacteria"/>
</dbReference>
<keyword evidence="3" id="KW-1185">Reference proteome</keyword>
<evidence type="ECO:0000256" key="1">
    <source>
        <dbReference type="SAM" id="MobiDB-lite"/>
    </source>
</evidence>
<proteinExistence type="predicted"/>
<protein>
    <submittedName>
        <fullName evidence="2">Uncharacterized protein</fullName>
    </submittedName>
</protein>
<name>K9WXE8_9NOST</name>
<dbReference type="AlphaFoldDB" id="K9WXE8"/>
<feature type="region of interest" description="Disordered" evidence="1">
    <location>
        <begin position="1"/>
        <end position="99"/>
    </location>
</feature>
<evidence type="ECO:0000313" key="3">
    <source>
        <dbReference type="Proteomes" id="UP000010475"/>
    </source>
</evidence>
<sequence>MYSGQHRSTKNSANSSDKPAPSQFAPRGFVVQPKAEEVAPQQEQTPESETQQEETKQDQGGLIDFSKLRPRPSPARTPRLQMKLTIGQPGDKYEQEGDQMAQDVVQQNGSTVQRVQPQEIGKKSATSLGENELMKEELEFGVHQQTQTDLVQLAPKKSDYGTFEDKKYEFIEGNKKVDFELEFTPNDKADAIKVGLTQDIKNIQGGNIQAIDPNAATKMTPEGYRIDRVSNARNPLYATLPEPTSDADKNKLAAYKTTDFWGQHAEKGDSGWTKAILKDKPTVDGGNNSSKEFETTALAIDGKQKDTYYGSVKWGWKKDASGKVSLVDFDIVSMGKPSKNFIAAAKKWNAGKTRGTLVPKADGTKVYDGSLKEKFTIDTKTEAIQKQTAAANNIIYVSIEVISEGTNK</sequence>
<dbReference type="Proteomes" id="UP000010475">
    <property type="component" value="Chromosome"/>
</dbReference>
<organism evidence="2 3">
    <name type="scientific">Cylindrospermum stagnale PCC 7417</name>
    <dbReference type="NCBI Taxonomy" id="56107"/>
    <lineage>
        <taxon>Bacteria</taxon>
        <taxon>Bacillati</taxon>
        <taxon>Cyanobacteriota</taxon>
        <taxon>Cyanophyceae</taxon>
        <taxon>Nostocales</taxon>
        <taxon>Nostocaceae</taxon>
        <taxon>Cylindrospermum</taxon>
    </lineage>
</organism>
<accession>K9WXE8</accession>